<feature type="domain" description="Methyltransferase" evidence="1">
    <location>
        <begin position="20"/>
        <end position="128"/>
    </location>
</feature>
<sequence length="175" mass="19470">MPDFLNVNEVLNSLDIKEEMAAGEFGCGSAVFAISLAKKLPKGRVYALDIQEEKLSALKGKAAHAKLNNIFTILCDLEALKGSTLQEKSLDIILIPNVLFQSENKHAIIEEAKRILKVGGQLLIIDWLKESPFSPREDLVSPDEVKKIANTLDFILKKEFAVGDYHYALLFIKQS</sequence>
<dbReference type="Gene3D" id="3.40.50.150">
    <property type="entry name" value="Vaccinia Virus protein VP39"/>
    <property type="match status" value="1"/>
</dbReference>
<name>A0A1G2HLX1_9BACT</name>
<accession>A0A1G2HLX1</accession>
<dbReference type="SUPFAM" id="SSF53335">
    <property type="entry name" value="S-adenosyl-L-methionine-dependent methyltransferases"/>
    <property type="match status" value="1"/>
</dbReference>
<proteinExistence type="predicted"/>
<comment type="caution">
    <text evidence="2">The sequence shown here is derived from an EMBL/GenBank/DDBJ whole genome shotgun (WGS) entry which is preliminary data.</text>
</comment>
<evidence type="ECO:0000313" key="3">
    <source>
        <dbReference type="Proteomes" id="UP000178991"/>
    </source>
</evidence>
<dbReference type="InterPro" id="IPR029063">
    <property type="entry name" value="SAM-dependent_MTases_sf"/>
</dbReference>
<dbReference type="Proteomes" id="UP000178991">
    <property type="component" value="Unassembled WGS sequence"/>
</dbReference>
<evidence type="ECO:0000259" key="1">
    <source>
        <dbReference type="Pfam" id="PF13847"/>
    </source>
</evidence>
<gene>
    <name evidence="2" type="ORF">A2639_02400</name>
</gene>
<dbReference type="PANTHER" id="PTHR45128">
    <property type="entry name" value="METHYLTRANSFERASE TYPE 11"/>
    <property type="match status" value="1"/>
</dbReference>
<dbReference type="InterPro" id="IPR053173">
    <property type="entry name" value="SAM-binding_MTase"/>
</dbReference>
<dbReference type="InterPro" id="IPR025714">
    <property type="entry name" value="Methyltranfer_dom"/>
</dbReference>
<dbReference type="PANTHER" id="PTHR45128:SF1">
    <property type="entry name" value="S-ADENOSYLMETHIONINE-DEPENDENT METHYLTRANSFERASE RV2258C"/>
    <property type="match status" value="1"/>
</dbReference>
<dbReference type="Pfam" id="PF13847">
    <property type="entry name" value="Methyltransf_31"/>
    <property type="match status" value="1"/>
</dbReference>
<dbReference type="CDD" id="cd02440">
    <property type="entry name" value="AdoMet_MTases"/>
    <property type="match status" value="1"/>
</dbReference>
<evidence type="ECO:0000313" key="2">
    <source>
        <dbReference type="EMBL" id="OGZ63270.1"/>
    </source>
</evidence>
<organism evidence="2 3">
    <name type="scientific">Candidatus Staskawiczbacteria bacterium RIFCSPHIGHO2_01_FULL_34_27</name>
    <dbReference type="NCBI Taxonomy" id="1802199"/>
    <lineage>
        <taxon>Bacteria</taxon>
        <taxon>Candidatus Staskawicziibacteriota</taxon>
    </lineage>
</organism>
<protein>
    <recommendedName>
        <fullName evidence="1">Methyltransferase domain-containing protein</fullName>
    </recommendedName>
</protein>
<reference evidence="2 3" key="1">
    <citation type="journal article" date="2016" name="Nat. Commun.">
        <title>Thousands of microbial genomes shed light on interconnected biogeochemical processes in an aquifer system.</title>
        <authorList>
            <person name="Anantharaman K."/>
            <person name="Brown C.T."/>
            <person name="Hug L.A."/>
            <person name="Sharon I."/>
            <person name="Castelle C.J."/>
            <person name="Probst A.J."/>
            <person name="Thomas B.C."/>
            <person name="Singh A."/>
            <person name="Wilkins M.J."/>
            <person name="Karaoz U."/>
            <person name="Brodie E.L."/>
            <person name="Williams K.H."/>
            <person name="Hubbard S.S."/>
            <person name="Banfield J.F."/>
        </authorList>
    </citation>
    <scope>NUCLEOTIDE SEQUENCE [LARGE SCALE GENOMIC DNA]</scope>
</reference>
<dbReference type="EMBL" id="MHOL01000004">
    <property type="protein sequence ID" value="OGZ63270.1"/>
    <property type="molecule type" value="Genomic_DNA"/>
</dbReference>
<dbReference type="AlphaFoldDB" id="A0A1G2HLX1"/>